<keyword evidence="3" id="KW-1185">Reference proteome</keyword>
<evidence type="ECO:0000313" key="3">
    <source>
        <dbReference type="Proteomes" id="UP001589585"/>
    </source>
</evidence>
<name>A0ABV5F9G8_9FLAO</name>
<sequence>MRKLITLLMLFMISVLFAQEKQEDFGKKISINGSVDAYYQTYLSASDRLSPPFGTSFVDETGFALGMANIVASYEDNKTGVVVDMVFGPRGDAAIGQNRGEGYEGYYINQLYVYWDVAENTRLTLGRFNTFLGYEVISPLGNFNYSTSYLFSNGPFSHVGLKADFALGDDFSLMLGVMNPTDTNNNTTGGYAVGAQLGYANHFLNLYYDNDEVLGFEIDYTGGFDFSEAFFLGLNAAYQTSNDSGFYGAALYPQWTSSEVFSLGLRGELFGYHQKDVDDLPNVFGLTLTGSYVVENLTIKPEIRLDSWAHNMPYLDADGMASDNLAAFTLAAIYSF</sequence>
<proteinExistence type="predicted"/>
<dbReference type="Gene3D" id="2.40.160.10">
    <property type="entry name" value="Porin"/>
    <property type="match status" value="1"/>
</dbReference>
<evidence type="ECO:0000256" key="1">
    <source>
        <dbReference type="SAM" id="SignalP"/>
    </source>
</evidence>
<gene>
    <name evidence="2" type="ORF">ACFFU9_04860</name>
</gene>
<dbReference type="InterPro" id="IPR011486">
    <property type="entry name" value="BBP2"/>
</dbReference>
<dbReference type="Proteomes" id="UP001589585">
    <property type="component" value="Unassembled WGS sequence"/>
</dbReference>
<dbReference type="Pfam" id="PF07642">
    <property type="entry name" value="BBP2"/>
    <property type="match status" value="1"/>
</dbReference>
<reference evidence="2 3" key="1">
    <citation type="submission" date="2024-09" db="EMBL/GenBank/DDBJ databases">
        <authorList>
            <person name="Sun Q."/>
            <person name="Mori K."/>
        </authorList>
    </citation>
    <scope>NUCLEOTIDE SEQUENCE [LARGE SCALE GENOMIC DNA]</scope>
    <source>
        <strain evidence="2 3">CECT 8622</strain>
    </source>
</reference>
<feature type="signal peptide" evidence="1">
    <location>
        <begin position="1"/>
        <end position="18"/>
    </location>
</feature>
<organism evidence="2 3">
    <name type="scientific">Mariniflexile ostreae</name>
    <dbReference type="NCBI Taxonomy" id="1520892"/>
    <lineage>
        <taxon>Bacteria</taxon>
        <taxon>Pseudomonadati</taxon>
        <taxon>Bacteroidota</taxon>
        <taxon>Flavobacteriia</taxon>
        <taxon>Flavobacteriales</taxon>
        <taxon>Flavobacteriaceae</taxon>
        <taxon>Mariniflexile</taxon>
    </lineage>
</organism>
<accession>A0ABV5F9G8</accession>
<comment type="caution">
    <text evidence="2">The sequence shown here is derived from an EMBL/GenBank/DDBJ whole genome shotgun (WGS) entry which is preliminary data.</text>
</comment>
<dbReference type="RefSeq" id="WP_379860259.1">
    <property type="nucleotide sequence ID" value="NZ_JBHMFC010000013.1"/>
</dbReference>
<protein>
    <submittedName>
        <fullName evidence="2">Outer membrane beta-barrel protein</fullName>
    </submittedName>
</protein>
<dbReference type="EMBL" id="JBHMFC010000013">
    <property type="protein sequence ID" value="MFB9056067.1"/>
    <property type="molecule type" value="Genomic_DNA"/>
</dbReference>
<dbReference type="InterPro" id="IPR023614">
    <property type="entry name" value="Porin_dom_sf"/>
</dbReference>
<feature type="chain" id="PRO_5047026900" evidence="1">
    <location>
        <begin position="19"/>
        <end position="336"/>
    </location>
</feature>
<keyword evidence="1" id="KW-0732">Signal</keyword>
<evidence type="ECO:0000313" key="2">
    <source>
        <dbReference type="EMBL" id="MFB9056067.1"/>
    </source>
</evidence>